<comment type="caution">
    <text evidence="1">The sequence shown here is derived from an EMBL/GenBank/DDBJ whole genome shotgun (WGS) entry which is preliminary data.</text>
</comment>
<accession>A0A843V7F3</accession>
<keyword evidence="2" id="KW-1185">Reference proteome</keyword>
<evidence type="ECO:0000313" key="1">
    <source>
        <dbReference type="EMBL" id="MQL89690.1"/>
    </source>
</evidence>
<proteinExistence type="predicted"/>
<sequence>MMSRGGRTGVSSRAQHHKVLLYFLHHVSRLWSVHARPGAGYADSGKHSGCSPDSAGGSGVVVGKGLWSHLRGYSYYNNKLQLLHSLTCGYFFIFFKLGRIHFLFLSPSSCVWITVDRAMFPEPRRGYLTVAVNRPPLAIDRHCQNCISAYGKIALVDRNFLAIDKHCEDLFTSYLSTTMLQAVDRAMFPEPRRGYLTVAVDRHPLAVNRHCQNFIFSARKIAPVDRNFLAVDRLCHDLVDKVEMKPKGVLCVERER</sequence>
<protein>
    <submittedName>
        <fullName evidence="1">Uncharacterized protein</fullName>
    </submittedName>
</protein>
<organism evidence="1 2">
    <name type="scientific">Colocasia esculenta</name>
    <name type="common">Wild taro</name>
    <name type="synonym">Arum esculentum</name>
    <dbReference type="NCBI Taxonomy" id="4460"/>
    <lineage>
        <taxon>Eukaryota</taxon>
        <taxon>Viridiplantae</taxon>
        <taxon>Streptophyta</taxon>
        <taxon>Embryophyta</taxon>
        <taxon>Tracheophyta</taxon>
        <taxon>Spermatophyta</taxon>
        <taxon>Magnoliopsida</taxon>
        <taxon>Liliopsida</taxon>
        <taxon>Araceae</taxon>
        <taxon>Aroideae</taxon>
        <taxon>Colocasieae</taxon>
        <taxon>Colocasia</taxon>
    </lineage>
</organism>
<evidence type="ECO:0000313" key="2">
    <source>
        <dbReference type="Proteomes" id="UP000652761"/>
    </source>
</evidence>
<gene>
    <name evidence="1" type="ORF">Taro_022267</name>
</gene>
<reference evidence="1" key="1">
    <citation type="submission" date="2017-07" db="EMBL/GenBank/DDBJ databases">
        <title>Taro Niue Genome Assembly and Annotation.</title>
        <authorList>
            <person name="Atibalentja N."/>
            <person name="Keating K."/>
            <person name="Fields C.J."/>
        </authorList>
    </citation>
    <scope>NUCLEOTIDE SEQUENCE</scope>
    <source>
        <strain evidence="1">Niue_2</strain>
        <tissue evidence="1">Leaf</tissue>
    </source>
</reference>
<name>A0A843V7F3_COLES</name>
<dbReference type="EMBL" id="NMUH01001169">
    <property type="protein sequence ID" value="MQL89690.1"/>
    <property type="molecule type" value="Genomic_DNA"/>
</dbReference>
<dbReference type="AlphaFoldDB" id="A0A843V7F3"/>
<dbReference type="Proteomes" id="UP000652761">
    <property type="component" value="Unassembled WGS sequence"/>
</dbReference>